<reference evidence="7 8" key="1">
    <citation type="journal article" date="2015" name="Microbiome">
        <title>Genomic resolution of linkages in carbon, nitrogen, and sulfur cycling among widespread estuary sediment bacteria.</title>
        <authorList>
            <person name="Baker B.J."/>
            <person name="Lazar C.S."/>
            <person name="Teske A.P."/>
            <person name="Dick G.J."/>
        </authorList>
    </citation>
    <scope>NUCLEOTIDE SEQUENCE [LARGE SCALE GENOMIC DNA]</scope>
    <source>
        <strain evidence="7">DG_78</strain>
    </source>
</reference>
<comment type="subcellular location">
    <subcellularLocation>
        <location evidence="4">Cytoplasm</location>
    </subcellularLocation>
</comment>
<dbReference type="PANTHER" id="PTHR43116:SF3">
    <property type="entry name" value="CLASS I PEPTIDE CHAIN RELEASE FACTOR"/>
    <property type="match status" value="1"/>
</dbReference>
<keyword evidence="2 4" id="KW-0488">Methylation</keyword>
<comment type="caution">
    <text evidence="7">The sequence shown here is derived from an EMBL/GenBank/DDBJ whole genome shotgun (WGS) entry which is preliminary data.</text>
</comment>
<protein>
    <recommendedName>
        <fullName evidence="4 5">Peptide chain release factor 2</fullName>
        <shortName evidence="4">RF-2</shortName>
    </recommendedName>
</protein>
<dbReference type="Gene3D" id="1.20.58.410">
    <property type="entry name" value="Release factor"/>
    <property type="match status" value="1"/>
</dbReference>
<dbReference type="InterPro" id="IPR000352">
    <property type="entry name" value="Pep_chain_release_fac_I"/>
</dbReference>
<dbReference type="HAMAP" id="MF_00094">
    <property type="entry name" value="Rel_fac_2"/>
    <property type="match status" value="1"/>
</dbReference>
<evidence type="ECO:0000313" key="7">
    <source>
        <dbReference type="EMBL" id="KPJ71658.1"/>
    </source>
</evidence>
<dbReference type="FunFam" id="3.30.160.20:FF:000004">
    <property type="entry name" value="Peptide chain release factor 1"/>
    <property type="match status" value="1"/>
</dbReference>
<dbReference type="GO" id="GO:0016149">
    <property type="term" value="F:translation release factor activity, codon specific"/>
    <property type="evidence" value="ECO:0007669"/>
    <property type="project" value="UniProtKB-UniRule"/>
</dbReference>
<dbReference type="InterPro" id="IPR045853">
    <property type="entry name" value="Pep_chain_release_fac_I_sf"/>
</dbReference>
<keyword evidence="4" id="KW-0963">Cytoplasm</keyword>
<dbReference type="InterPro" id="IPR005139">
    <property type="entry name" value="PCRF"/>
</dbReference>
<accession>A0A0S7YAP3</accession>
<dbReference type="InterPro" id="IPR004374">
    <property type="entry name" value="PrfB"/>
</dbReference>
<dbReference type="PROSITE" id="PS00745">
    <property type="entry name" value="RF_PROK_I"/>
    <property type="match status" value="1"/>
</dbReference>
<dbReference type="Gene3D" id="3.30.70.1660">
    <property type="match status" value="1"/>
</dbReference>
<comment type="PTM">
    <text evidence="4">Methylated by PrmC. Methylation increases the termination efficiency of RF2.</text>
</comment>
<evidence type="ECO:0000256" key="2">
    <source>
        <dbReference type="ARBA" id="ARBA00022481"/>
    </source>
</evidence>
<dbReference type="Proteomes" id="UP000051012">
    <property type="component" value="Unassembled WGS sequence"/>
</dbReference>
<gene>
    <name evidence="4" type="primary">prfB</name>
    <name evidence="7" type="ORF">AMJ52_08380</name>
</gene>
<evidence type="ECO:0000256" key="3">
    <source>
        <dbReference type="ARBA" id="ARBA00022917"/>
    </source>
</evidence>
<dbReference type="PATRIC" id="fig|1703772.3.peg.587"/>
<comment type="function">
    <text evidence="4">Peptide chain release factor 2 directs the termination of translation in response to the peptide chain termination codons UGA and UAA.</text>
</comment>
<dbReference type="GO" id="GO:0005737">
    <property type="term" value="C:cytoplasm"/>
    <property type="evidence" value="ECO:0007669"/>
    <property type="project" value="UniProtKB-SubCell"/>
</dbReference>
<keyword evidence="3 4" id="KW-0648">Protein biosynthesis</keyword>
<evidence type="ECO:0000256" key="1">
    <source>
        <dbReference type="ARBA" id="ARBA00010835"/>
    </source>
</evidence>
<feature type="domain" description="Prokaryotic-type class I peptide chain release factors" evidence="6">
    <location>
        <begin position="219"/>
        <end position="235"/>
    </location>
</feature>
<dbReference type="Pfam" id="PF00472">
    <property type="entry name" value="RF-1"/>
    <property type="match status" value="1"/>
</dbReference>
<evidence type="ECO:0000313" key="8">
    <source>
        <dbReference type="Proteomes" id="UP000051012"/>
    </source>
</evidence>
<sequence>MFDLNKIEHEVKKLQEKTTSSAFWNDRVKAQSIMSEISRKQFWLDATEEIEKDIELLTGLISLPELDNKMMKEATAEAANLETKIKELEVKFLLGKEDDIKNCILTIHPGAGGTESCDWAEMLFRMYLRWIQTKKFSHRVLNLLPGDVAGIKDAAIEVIGNYAYGLLKAEVGIHRLVRISPFDANARRHTSFVSVFVYPEVEEISFEINEDDLKIDTYRAGGHGGQNVNKVSSAVRITHLPTGITVQCQNERSQHQNKANALKILRSRLYDYYKKKEEEKLNKLEEKKTDIAWGHQIRSYIFHPYKMVKDHRTNHETAQVHKIMDGELDEFIYAYLSFDAKTNSVDKK</sequence>
<dbReference type="EMBL" id="LJNI01000120">
    <property type="protein sequence ID" value="KPJ71658.1"/>
    <property type="molecule type" value="Genomic_DNA"/>
</dbReference>
<dbReference type="PANTHER" id="PTHR43116">
    <property type="entry name" value="PEPTIDE CHAIN RELEASE FACTOR 2"/>
    <property type="match status" value="1"/>
</dbReference>
<dbReference type="Gene3D" id="3.30.160.20">
    <property type="match status" value="1"/>
</dbReference>
<evidence type="ECO:0000256" key="4">
    <source>
        <dbReference type="HAMAP-Rule" id="MF_00094"/>
    </source>
</evidence>
<organism evidence="7 8">
    <name type="scientific">candidate division TA06 bacterium DG_78</name>
    <dbReference type="NCBI Taxonomy" id="1703772"/>
    <lineage>
        <taxon>Bacteria</taxon>
        <taxon>Bacteria division TA06</taxon>
    </lineage>
</organism>
<evidence type="ECO:0000259" key="6">
    <source>
        <dbReference type="PROSITE" id="PS00745"/>
    </source>
</evidence>
<dbReference type="AlphaFoldDB" id="A0A0S7YAP3"/>
<dbReference type="NCBIfam" id="TIGR00020">
    <property type="entry name" value="prfB"/>
    <property type="match status" value="1"/>
</dbReference>
<dbReference type="Pfam" id="PF03462">
    <property type="entry name" value="PCRF"/>
    <property type="match status" value="1"/>
</dbReference>
<dbReference type="SMART" id="SM00937">
    <property type="entry name" value="PCRF"/>
    <property type="match status" value="1"/>
</dbReference>
<comment type="similarity">
    <text evidence="1 4">Belongs to the prokaryotic/mitochondrial release factor family.</text>
</comment>
<proteinExistence type="inferred from homology"/>
<dbReference type="SUPFAM" id="SSF75620">
    <property type="entry name" value="Release factor"/>
    <property type="match status" value="1"/>
</dbReference>
<feature type="modified residue" description="N5-methylglutamine" evidence="4">
    <location>
        <position position="226"/>
    </location>
</feature>
<evidence type="ECO:0000256" key="5">
    <source>
        <dbReference type="NCBIfam" id="TIGR00020"/>
    </source>
</evidence>
<name>A0A0S7YAP3_UNCT6</name>